<keyword evidence="1" id="KW-0732">Signal</keyword>
<dbReference type="Pfam" id="PF13343">
    <property type="entry name" value="SBP_bac_6"/>
    <property type="match status" value="1"/>
</dbReference>
<dbReference type="PANTHER" id="PTHR30006">
    <property type="entry name" value="THIAMINE-BINDING PERIPLASMIC PROTEIN-RELATED"/>
    <property type="match status" value="1"/>
</dbReference>
<evidence type="ECO:0000313" key="2">
    <source>
        <dbReference type="EMBL" id="MBD7947304.1"/>
    </source>
</evidence>
<dbReference type="Gene3D" id="3.40.190.10">
    <property type="entry name" value="Periplasmic binding protein-like II"/>
    <property type="match status" value="2"/>
</dbReference>
<reference evidence="2 3" key="1">
    <citation type="submission" date="2020-08" db="EMBL/GenBank/DDBJ databases">
        <title>A Genomic Blueprint of the Chicken Gut Microbiome.</title>
        <authorList>
            <person name="Gilroy R."/>
            <person name="Ravi A."/>
            <person name="Getino M."/>
            <person name="Pursley I."/>
            <person name="Horton D.L."/>
            <person name="Alikhan N.-F."/>
            <person name="Baker D."/>
            <person name="Gharbi K."/>
            <person name="Hall N."/>
            <person name="Watson M."/>
            <person name="Adriaenssens E.M."/>
            <person name="Foster-Nyarko E."/>
            <person name="Jarju S."/>
            <person name="Secka A."/>
            <person name="Antonio M."/>
            <person name="Oren A."/>
            <person name="Chaudhuri R."/>
            <person name="La Ragione R.M."/>
            <person name="Hildebrand F."/>
            <person name="Pallen M.J."/>
        </authorList>
    </citation>
    <scope>NUCLEOTIDE SEQUENCE [LARGE SCALE GENOMIC DNA]</scope>
    <source>
        <strain evidence="2 3">Sa4CVA2</strain>
    </source>
</reference>
<evidence type="ECO:0000256" key="1">
    <source>
        <dbReference type="ARBA" id="ARBA00022729"/>
    </source>
</evidence>
<dbReference type="PANTHER" id="PTHR30006:SF2">
    <property type="entry name" value="ABC TRANSPORTER SUBSTRATE-BINDING PROTEIN"/>
    <property type="match status" value="1"/>
</dbReference>
<name>A0ABR8RHN3_9GAMM</name>
<dbReference type="RefSeq" id="WP_191690806.1">
    <property type="nucleotide sequence ID" value="NZ_JACSQR010000008.1"/>
</dbReference>
<evidence type="ECO:0000313" key="3">
    <source>
        <dbReference type="Proteomes" id="UP000606724"/>
    </source>
</evidence>
<accession>A0ABR8RHN3</accession>
<organism evidence="2 3">
    <name type="scientific">Psychrobacter communis</name>
    <dbReference type="NCBI Taxonomy" id="2762238"/>
    <lineage>
        <taxon>Bacteria</taxon>
        <taxon>Pseudomonadati</taxon>
        <taxon>Pseudomonadota</taxon>
        <taxon>Gammaproteobacteria</taxon>
        <taxon>Moraxellales</taxon>
        <taxon>Moraxellaceae</taxon>
        <taxon>Psychrobacter</taxon>
    </lineage>
</organism>
<comment type="caution">
    <text evidence="2">The sequence shown here is derived from an EMBL/GenBank/DDBJ whole genome shotgun (WGS) entry which is preliminary data.</text>
</comment>
<dbReference type="Proteomes" id="UP000606724">
    <property type="component" value="Unassembled WGS sequence"/>
</dbReference>
<sequence>MRISSYIFFGLSFSTFLISGCNNSSNVKSAPISNTEYEQASELSLDDLAAKAKAEGEVNSVGMPDTWANWKETWEDLESKYGIKHTDVDMSSAQEIAKFIAEKDNATSDIGDVGASFAPVAVEKGVSLPYKTSKWEQIPAWAKDEDGHWVIAYTGTIAFIVDKQKVDQIPTSWGDLKNSKYKVTIGDISSASQAVNGVLAANYALGGTEANLEPALEYFADLAKKGRLGMVDPSVANLEKGEIEVAVVWDFNGLNYRDQIDRSRFDVVIPSDGSVKSGYATIINKYAKHPYAAKLVREHILSDKGQLNLARGYARPIRIANLTIPEDVQAKLLPESQYTNARPIADAKVWEETSAKLPQLWQENVLIYQQ</sequence>
<protein>
    <submittedName>
        <fullName evidence="2">ABC transporter substrate-binding protein</fullName>
    </submittedName>
</protein>
<dbReference type="EMBL" id="JACSQR010000008">
    <property type="protein sequence ID" value="MBD7947304.1"/>
    <property type="molecule type" value="Genomic_DNA"/>
</dbReference>
<dbReference type="PROSITE" id="PS51257">
    <property type="entry name" value="PROKAR_LIPOPROTEIN"/>
    <property type="match status" value="1"/>
</dbReference>
<gene>
    <name evidence="2" type="ORF">H9653_04615</name>
</gene>
<proteinExistence type="predicted"/>
<dbReference type="SUPFAM" id="SSF53850">
    <property type="entry name" value="Periplasmic binding protein-like II"/>
    <property type="match status" value="1"/>
</dbReference>
<keyword evidence="3" id="KW-1185">Reference proteome</keyword>